<reference evidence="5" key="1">
    <citation type="submission" date="2016-04" db="UniProtKB">
        <authorList>
            <consortium name="WormBaseParasite"/>
        </authorList>
    </citation>
    <scope>IDENTIFICATION</scope>
</reference>
<proteinExistence type="inferred from homology"/>
<sequence length="2076" mass="228996">MEQSNSLLLNECALQKCKEAEKPIFLYEWLRYLDRILLVTQKADLKSVQKQLVEQLLARVLAQPGPLTRALLSRCIAKVYSVGETYSLFETINFCNDTLKGRDDSLSHLPVKLAALSCLGSMYESLGRLVGRSYEETFHHLSKWIRNAESQGRAEIMIVLSKMISGLGSAASSIYKELYKILKAHMTDRVMSVRVATVNCLAALVPEYAFLYTSELESISTMCFKALESSNYEVRMAVAQLFAILFSMTQEGQKGGGTGVSGKVQSSSVGLSKNCSVEELFNILSLGFLRGGIGGFLKSGSSSTSSGQREIRVGVSLAYVEVIKKLGPVWLERNMSFILKHLIELVAKFGALSFTSNLNQVAEVVFMRRCIGFILRSTFGTLLSEQAQIAVCKQMGVLLADYINSFDYNVEPGNEVLGPEAYASAQASTVILLEISCFVRQIGTAITPLFVEASGIMEPVFACLLHPVFNARVAAAWCLRCATISVPSQLTPLIDRCINRLEHMKVCGDAISGYSLALAALLAGSSECKLGIPHGKSKQVFTLAEDMIRTATQSNRLAQVKVQAGWILISAVLKLGRISAQSCVQRLLLLWKSTFPRSVKEAESEKSRGDTFTWSCTLEARGGALGSMAVFAEHCSSILNEEIVSRIVLALECCLVMVSNTGVLMRAYGVKLRSLISLVRIRLYSVLNALSPTCYERLFSSLLRELVAEMTLADNTQSTWTTSLLPSLCVGVEDSLLGAWLKDTDQAFLEYEMQNSQYSEYGAIENDPFCLLQSTPEKVEQWPEPHSVHVSIIDAAIVIYGKLYVLVPSKHKMQMTEHFAECIKNTKNSVRQISIQRNVFACLLTSLRSVGEQKGYRLEGDTLRKVNLNLIVSSIAHSNPLLRCAAAEALGRLAQAAGDAQFVAAMAQFAFDKLQSCPDALNRTGFALSLGSLHRYVGSLGSGQHLDVSVKILVALAEDNRSPTVQAWSTLALSLIADTAGGMFRGYVDLSLSLSLKLLLATPSANTEVIQCVGKLVSALITTVGPELQFIGPIESTRNSFLIASAMMLDNTDPVVQAEAIFSLQQLHLFAPRYVHLDRLVSHLCRLLSSPHLILRKASVCCLRQLVQKEAKEVREHAQSLVPQGLINSISKRASAPVLPESGLEGALLGMLDSETDLTLRQHIKETLISLVQAMCGDLLSYWLSLCKDILASSIGVDRSTIQIEEKTSDLSLEEEEEKEAADDDATLQAMSLSERDEKPKLMPRWPTRVFVSEIVQKLMTVCDSERAHLDLSLAKELQLSSGGRADYLVLHLSDLVRMSFMGATSENTTLRLAGLSCLQDVINRFSTVPEPEFPGHVILEQFQAQVGAALRPAFVPETPSDVTAAACEVCSTWIGSGVARDLNDLRRVHQLLVSSLTKLTHGSINTQLYSESAATLEKLAILKAWAEVYIVAIEQENKKNELEKTHLEKGFTFRFRFFFRRGVSVCFANFVCLDQLDGDGDNCFSNESLLSLVTPELCSLVEYWLAALRDLALLSLPPEFAHQLPLKGGAFYVPESIDSCRKYYRTSWPPILLATGLNEMNKFSKESHFYIMLGICIEALCSNRSYTEGDQTVQLCLRSLKSLMGCDWARMQFMKNVSLPIELLNVLYRLILTRDNLFTQRLCGEVVIAILEAAKYSIDRLKDRDVQNANTPSEFEGGYTGEEGSADGLEPQGSLAFAVLEVALCILMPQLNAMLMNKKVMTSIHYRKYSRLPAESNELIKLGIAALVRVPSLCSLEGKLVVLPAILYLVIGVLREASTVDQEQLVPDTSPGNVSLAAATAIQALRSLAGDVPGDQEVKQRWLELMRSAFKSLLNLSEGNPKVDACVIMLAVTVFINSAPPQTVIGNSDIFSRTCRLFRSCLNNEVNKVVIKCLQSLSSVFVRPEISVPFIKELASNVLSEIRQFIDLDAGTCRLNELSDDDFIIIQEVVRCFEIILTNTRLKNEMAIVNVLVQLLCSFLCADPQTRFRQLPAAGRKVHDYALQHLNSIGTSYPELFRKILVVFPEIKTRVEKALIHQTSRQNHPTAMPRTNTNIQGRKANPVTTQPQHEDVSTL</sequence>
<dbReference type="PANTHER" id="PTHR21663:SF0">
    <property type="entry name" value="HEAT REPEAT-CONTAINING PROTEIN 5B"/>
    <property type="match status" value="1"/>
</dbReference>
<evidence type="ECO:0000313" key="4">
    <source>
        <dbReference type="Proteomes" id="UP000274131"/>
    </source>
</evidence>
<dbReference type="PANTHER" id="PTHR21663">
    <property type="entry name" value="HYPOTHETICAL HEAT DOMAIN-CONTAINING"/>
    <property type="match status" value="1"/>
</dbReference>
<keyword evidence="4" id="KW-1185">Reference proteome</keyword>
<dbReference type="InterPro" id="IPR040108">
    <property type="entry name" value="Laa1/Sip1/HEATR5"/>
</dbReference>
<dbReference type="Proteomes" id="UP000274131">
    <property type="component" value="Unassembled WGS sequence"/>
</dbReference>
<dbReference type="GO" id="GO:0016020">
    <property type="term" value="C:membrane"/>
    <property type="evidence" value="ECO:0007669"/>
    <property type="project" value="TreeGrafter"/>
</dbReference>
<name>A0A158QA61_ENTVE</name>
<comment type="similarity">
    <text evidence="1">Belongs to the HEATR5 family.</text>
</comment>
<gene>
    <name evidence="3" type="ORF">EVEC_LOCUS3956</name>
</gene>
<feature type="compositionally biased region" description="Acidic residues" evidence="2">
    <location>
        <begin position="1212"/>
        <end position="1226"/>
    </location>
</feature>
<feature type="compositionally biased region" description="Polar residues" evidence="2">
    <location>
        <begin position="2039"/>
        <end position="2068"/>
    </location>
</feature>
<protein>
    <submittedName>
        <fullName evidence="5">HEAT repeat-containing protein 5B</fullName>
    </submittedName>
</protein>
<dbReference type="GO" id="GO:0008104">
    <property type="term" value="P:intracellular protein localization"/>
    <property type="evidence" value="ECO:0007669"/>
    <property type="project" value="TreeGrafter"/>
</dbReference>
<feature type="region of interest" description="Disordered" evidence="2">
    <location>
        <begin position="2039"/>
        <end position="2076"/>
    </location>
</feature>
<dbReference type="STRING" id="51028.A0A158QA61"/>
<dbReference type="InterPro" id="IPR016024">
    <property type="entry name" value="ARM-type_fold"/>
</dbReference>
<evidence type="ECO:0000256" key="2">
    <source>
        <dbReference type="SAM" id="MobiDB-lite"/>
    </source>
</evidence>
<dbReference type="GO" id="GO:0030139">
    <property type="term" value="C:endocytic vesicle"/>
    <property type="evidence" value="ECO:0007669"/>
    <property type="project" value="TreeGrafter"/>
</dbReference>
<dbReference type="GO" id="GO:0005829">
    <property type="term" value="C:cytosol"/>
    <property type="evidence" value="ECO:0007669"/>
    <property type="project" value="GOC"/>
</dbReference>
<dbReference type="Pfam" id="PF20210">
    <property type="entry name" value="Laa1_Sip1_HTR5"/>
    <property type="match status" value="1"/>
</dbReference>
<dbReference type="GO" id="GO:0006897">
    <property type="term" value="P:endocytosis"/>
    <property type="evidence" value="ECO:0007669"/>
    <property type="project" value="TreeGrafter"/>
</dbReference>
<reference evidence="3 4" key="2">
    <citation type="submission" date="2018-10" db="EMBL/GenBank/DDBJ databases">
        <authorList>
            <consortium name="Pathogen Informatics"/>
        </authorList>
    </citation>
    <scope>NUCLEOTIDE SEQUENCE [LARGE SCALE GENOMIC DNA]</scope>
</reference>
<dbReference type="Gene3D" id="1.25.10.10">
    <property type="entry name" value="Leucine-rich Repeat Variant"/>
    <property type="match status" value="3"/>
</dbReference>
<dbReference type="Pfam" id="PF25468">
    <property type="entry name" value="HEAT_HEATR5A"/>
    <property type="match status" value="1"/>
</dbReference>
<evidence type="ECO:0000313" key="5">
    <source>
        <dbReference type="WBParaSite" id="EVEC_0000424801-mRNA-1"/>
    </source>
</evidence>
<dbReference type="GO" id="GO:0005794">
    <property type="term" value="C:Golgi apparatus"/>
    <property type="evidence" value="ECO:0007669"/>
    <property type="project" value="TreeGrafter"/>
</dbReference>
<dbReference type="OrthoDB" id="192608at2759"/>
<evidence type="ECO:0000256" key="1">
    <source>
        <dbReference type="ARBA" id="ARBA00008304"/>
    </source>
</evidence>
<dbReference type="InterPro" id="IPR046837">
    <property type="entry name" value="Laa1/Sip1/HEATR5-like_HEAT"/>
</dbReference>
<dbReference type="EMBL" id="UXUI01007724">
    <property type="protein sequence ID" value="VDD89071.1"/>
    <property type="molecule type" value="Genomic_DNA"/>
</dbReference>
<accession>A0A158QA61</accession>
<dbReference type="SUPFAM" id="SSF48371">
    <property type="entry name" value="ARM repeat"/>
    <property type="match status" value="2"/>
</dbReference>
<dbReference type="InterPro" id="IPR011989">
    <property type="entry name" value="ARM-like"/>
</dbReference>
<dbReference type="WBParaSite" id="EVEC_0000424801-mRNA-1">
    <property type="protein sequence ID" value="EVEC_0000424801-mRNA-1"/>
    <property type="gene ID" value="EVEC_0000424801"/>
</dbReference>
<feature type="region of interest" description="Disordered" evidence="2">
    <location>
        <begin position="1210"/>
        <end position="1230"/>
    </location>
</feature>
<organism evidence="5">
    <name type="scientific">Enterobius vermicularis</name>
    <name type="common">Human pinworm</name>
    <dbReference type="NCBI Taxonomy" id="51028"/>
    <lineage>
        <taxon>Eukaryota</taxon>
        <taxon>Metazoa</taxon>
        <taxon>Ecdysozoa</taxon>
        <taxon>Nematoda</taxon>
        <taxon>Chromadorea</taxon>
        <taxon>Rhabditida</taxon>
        <taxon>Spirurina</taxon>
        <taxon>Oxyuridomorpha</taxon>
        <taxon>Oxyuroidea</taxon>
        <taxon>Oxyuridae</taxon>
        <taxon>Enterobius</taxon>
    </lineage>
</organism>
<dbReference type="GO" id="GO:0042147">
    <property type="term" value="P:retrograde transport, endosome to Golgi"/>
    <property type="evidence" value="ECO:0007669"/>
    <property type="project" value="TreeGrafter"/>
</dbReference>
<evidence type="ECO:0000313" key="3">
    <source>
        <dbReference type="EMBL" id="VDD89071.1"/>
    </source>
</evidence>